<dbReference type="Pfam" id="PF05960">
    <property type="entry name" value="DUF885"/>
    <property type="match status" value="1"/>
</dbReference>
<name>A0A838LA95_9SPHN</name>
<dbReference type="PROSITE" id="PS51318">
    <property type="entry name" value="TAT"/>
    <property type="match status" value="1"/>
</dbReference>
<proteinExistence type="predicted"/>
<gene>
    <name evidence="1" type="ORF">HZF05_16240</name>
</gene>
<evidence type="ECO:0000313" key="2">
    <source>
        <dbReference type="Proteomes" id="UP000570166"/>
    </source>
</evidence>
<dbReference type="Proteomes" id="UP000570166">
    <property type="component" value="Unassembled WGS sequence"/>
</dbReference>
<dbReference type="RefSeq" id="WP_160362847.1">
    <property type="nucleotide sequence ID" value="NZ_JACEIB010000026.1"/>
</dbReference>
<reference evidence="1 2" key="1">
    <citation type="submission" date="2020-07" db="EMBL/GenBank/DDBJ databases">
        <authorList>
            <person name="Sun Q."/>
        </authorList>
    </citation>
    <scope>NUCLEOTIDE SEQUENCE [LARGE SCALE GENOMIC DNA]</scope>
    <source>
        <strain evidence="1 2">CGMCC 1.13654</strain>
    </source>
</reference>
<sequence>MTQGHSRRELLAGAAAGGMLAMLPTTARAETAMTPSDKAFFDQLDGFTDEILMQNPETATQLGLDHGKLAALRSQLSENTDASEAKFDATIQSVHDRLLKTDRSTLSPFLQTRYDTVKYATERGIDGTKFKYGGGAASGFFGGTGPYDVTQQNGAVGSVPDFLVSAHDVKSKADAEAYLSRVAAFARQIEQETAQLKEKAAIGVAPPKFIADNAMGILKGFRATPAAQQTLVTNLDEKAKKLGLSGYGDKAAKIMETMVYPALDREITAFAASTANAPMTAGVQRLPDGDAYYAWALRLGTTTTRTPQEIHQIGLDQNAQIKARMDAILKAQGMTQGTVGERVSALNKNPKMLYPDTDQGRADLIAYCNQRIAMVRQIMPKLSGLGLKADVMVKRVPPDIQDGAGLGYMNPAALDGSRPAIYYINLKSTSLWPKYQIASLCAHEGIPGHTWQLAYLAEHHDEVPSISSLTGFNAFVEGWALYAEQLIDESGLYDNDPWSRIGYLQAQQFRACRLVVDTGIHALGWDRQKAVQFLTSESGKGVEASTSEVDRYCASPGQACGYKMGHNEIVRLREKTKAALGSKFVLASYDDAVIKTGGVPLELLEGVIDGYIAGMKA</sequence>
<dbReference type="PANTHER" id="PTHR33361:SF2">
    <property type="entry name" value="DUF885 DOMAIN-CONTAINING PROTEIN"/>
    <property type="match status" value="1"/>
</dbReference>
<organism evidence="1 2">
    <name type="scientific">Sphingomonas chungangi</name>
    <dbReference type="NCBI Taxonomy" id="2683589"/>
    <lineage>
        <taxon>Bacteria</taxon>
        <taxon>Pseudomonadati</taxon>
        <taxon>Pseudomonadota</taxon>
        <taxon>Alphaproteobacteria</taxon>
        <taxon>Sphingomonadales</taxon>
        <taxon>Sphingomonadaceae</taxon>
        <taxon>Sphingomonas</taxon>
    </lineage>
</organism>
<dbReference type="PANTHER" id="PTHR33361">
    <property type="entry name" value="GLR0591 PROTEIN"/>
    <property type="match status" value="1"/>
</dbReference>
<dbReference type="InterPro" id="IPR006311">
    <property type="entry name" value="TAT_signal"/>
</dbReference>
<dbReference type="AlphaFoldDB" id="A0A838LA95"/>
<evidence type="ECO:0000313" key="1">
    <source>
        <dbReference type="EMBL" id="MBA2935635.1"/>
    </source>
</evidence>
<keyword evidence="2" id="KW-1185">Reference proteome</keyword>
<dbReference type="InterPro" id="IPR010281">
    <property type="entry name" value="DUF885"/>
</dbReference>
<protein>
    <submittedName>
        <fullName evidence="1">DUF885 family protein</fullName>
    </submittedName>
</protein>
<dbReference type="EMBL" id="JACEIB010000026">
    <property type="protein sequence ID" value="MBA2935635.1"/>
    <property type="molecule type" value="Genomic_DNA"/>
</dbReference>
<comment type="caution">
    <text evidence="1">The sequence shown here is derived from an EMBL/GenBank/DDBJ whole genome shotgun (WGS) entry which is preliminary data.</text>
</comment>
<accession>A0A838LA95</accession>